<feature type="transmembrane region" description="Helical" evidence="4">
    <location>
        <begin position="61"/>
        <end position="80"/>
    </location>
</feature>
<gene>
    <name evidence="6" type="ORF">H663_019190</name>
</gene>
<evidence type="ECO:0000256" key="1">
    <source>
        <dbReference type="ARBA" id="ARBA00000085"/>
    </source>
</evidence>
<feature type="transmembrane region" description="Helical" evidence="4">
    <location>
        <begin position="6"/>
        <end position="25"/>
    </location>
</feature>
<dbReference type="Pfam" id="PF02518">
    <property type="entry name" value="HATPase_c"/>
    <property type="match status" value="1"/>
</dbReference>
<feature type="domain" description="Histidine kinase" evidence="5">
    <location>
        <begin position="252"/>
        <end position="463"/>
    </location>
</feature>
<dbReference type="AlphaFoldDB" id="A0A2T7U8R9"/>
<dbReference type="EC" id="2.7.13.3" evidence="2"/>
<dbReference type="SMART" id="SM00388">
    <property type="entry name" value="HisKA"/>
    <property type="match status" value="1"/>
</dbReference>
<dbReference type="InterPro" id="IPR004358">
    <property type="entry name" value="Sig_transdc_His_kin-like_C"/>
</dbReference>
<keyword evidence="7" id="KW-1185">Reference proteome</keyword>
<dbReference type="InterPro" id="IPR003661">
    <property type="entry name" value="HisK_dim/P_dom"/>
</dbReference>
<evidence type="ECO:0000256" key="3">
    <source>
        <dbReference type="ARBA" id="ARBA00022553"/>
    </source>
</evidence>
<dbReference type="PROSITE" id="PS50109">
    <property type="entry name" value="HIS_KIN"/>
    <property type="match status" value="1"/>
</dbReference>
<dbReference type="PRINTS" id="PR00344">
    <property type="entry name" value="BCTRLSENSOR"/>
</dbReference>
<evidence type="ECO:0000313" key="6">
    <source>
        <dbReference type="EMBL" id="PVE41075.1"/>
    </source>
</evidence>
<dbReference type="PANTHER" id="PTHR43065">
    <property type="entry name" value="SENSOR HISTIDINE KINASE"/>
    <property type="match status" value="1"/>
</dbReference>
<keyword evidence="4" id="KW-0812">Transmembrane</keyword>
<evidence type="ECO:0000259" key="5">
    <source>
        <dbReference type="PROSITE" id="PS50109"/>
    </source>
</evidence>
<protein>
    <recommendedName>
        <fullName evidence="2">histidine kinase</fullName>
        <ecNumber evidence="2">2.7.13.3</ecNumber>
    </recommendedName>
</protein>
<keyword evidence="6" id="KW-0418">Kinase</keyword>
<dbReference type="STRING" id="1293045.H663_02220"/>
<keyword evidence="6" id="KW-0808">Transferase</keyword>
<dbReference type="CDD" id="cd00082">
    <property type="entry name" value="HisKA"/>
    <property type="match status" value="1"/>
</dbReference>
<feature type="transmembrane region" description="Helical" evidence="4">
    <location>
        <begin position="185"/>
        <end position="210"/>
    </location>
</feature>
<proteinExistence type="predicted"/>
<dbReference type="SUPFAM" id="SSF55874">
    <property type="entry name" value="ATPase domain of HSP90 chaperone/DNA topoisomerase II/histidine kinase"/>
    <property type="match status" value="1"/>
</dbReference>
<dbReference type="InterPro" id="IPR036890">
    <property type="entry name" value="HATPase_C_sf"/>
</dbReference>
<reference evidence="6" key="1">
    <citation type="submission" date="2017-04" db="EMBL/GenBank/DDBJ databases">
        <title>Unexpected and diverse lifestyles within the genus Limnohabitans.</title>
        <authorList>
            <person name="Kasalicky V."/>
            <person name="Mehrshad M."/>
            <person name="Andrei S.-A."/>
            <person name="Salcher M."/>
            <person name="Kratochvilova H."/>
            <person name="Simek K."/>
            <person name="Ghai R."/>
        </authorList>
    </citation>
    <scope>NUCLEOTIDE SEQUENCE [LARGE SCALE GENOMIC DNA]</scope>
    <source>
        <strain evidence="6">II-D5</strain>
    </source>
</reference>
<feature type="transmembrane region" description="Helical" evidence="4">
    <location>
        <begin position="37"/>
        <end position="55"/>
    </location>
</feature>
<comment type="catalytic activity">
    <reaction evidence="1">
        <text>ATP + protein L-histidine = ADP + protein N-phospho-L-histidine.</text>
        <dbReference type="EC" id="2.7.13.3"/>
    </reaction>
</comment>
<dbReference type="Proteomes" id="UP000037507">
    <property type="component" value="Unassembled WGS sequence"/>
</dbReference>
<evidence type="ECO:0000256" key="4">
    <source>
        <dbReference type="SAM" id="Phobius"/>
    </source>
</evidence>
<keyword evidence="4" id="KW-0472">Membrane</keyword>
<evidence type="ECO:0000313" key="7">
    <source>
        <dbReference type="Proteomes" id="UP000037507"/>
    </source>
</evidence>
<organism evidence="6 7">
    <name type="scientific">Limnohabitans planktonicus II-D5</name>
    <dbReference type="NCBI Taxonomy" id="1293045"/>
    <lineage>
        <taxon>Bacteria</taxon>
        <taxon>Pseudomonadati</taxon>
        <taxon>Pseudomonadota</taxon>
        <taxon>Betaproteobacteria</taxon>
        <taxon>Burkholderiales</taxon>
        <taxon>Comamonadaceae</taxon>
        <taxon>Limnohabitans</taxon>
    </lineage>
</organism>
<evidence type="ECO:0000256" key="2">
    <source>
        <dbReference type="ARBA" id="ARBA00012438"/>
    </source>
</evidence>
<dbReference type="EMBL" id="LFYT02000042">
    <property type="protein sequence ID" value="PVE41075.1"/>
    <property type="molecule type" value="Genomic_DNA"/>
</dbReference>
<dbReference type="RefSeq" id="WP_053169340.1">
    <property type="nucleotide sequence ID" value="NZ_LFYT02000042.1"/>
</dbReference>
<dbReference type="Gene3D" id="1.10.287.130">
    <property type="match status" value="1"/>
</dbReference>
<feature type="transmembrane region" description="Helical" evidence="4">
    <location>
        <begin position="121"/>
        <end position="140"/>
    </location>
</feature>
<feature type="transmembrane region" description="Helical" evidence="4">
    <location>
        <begin position="92"/>
        <end position="109"/>
    </location>
</feature>
<dbReference type="InterPro" id="IPR036097">
    <property type="entry name" value="HisK_dim/P_sf"/>
</dbReference>
<keyword evidence="3" id="KW-0597">Phosphoprotein</keyword>
<accession>A0A2T7U8R9</accession>
<dbReference type="PANTHER" id="PTHR43065:SF42">
    <property type="entry name" value="TWO-COMPONENT SENSOR PPRA"/>
    <property type="match status" value="1"/>
</dbReference>
<dbReference type="InterPro" id="IPR003594">
    <property type="entry name" value="HATPase_dom"/>
</dbReference>
<feature type="transmembrane region" description="Helical" evidence="4">
    <location>
        <begin position="152"/>
        <end position="173"/>
    </location>
</feature>
<dbReference type="InterPro" id="IPR005467">
    <property type="entry name" value="His_kinase_dom"/>
</dbReference>
<keyword evidence="4" id="KW-1133">Transmembrane helix</keyword>
<comment type="caution">
    <text evidence="6">The sequence shown here is derived from an EMBL/GenBank/DDBJ whole genome shotgun (WGS) entry which is preliminary data.</text>
</comment>
<dbReference type="GO" id="GO:0000155">
    <property type="term" value="F:phosphorelay sensor kinase activity"/>
    <property type="evidence" value="ECO:0007669"/>
    <property type="project" value="InterPro"/>
</dbReference>
<name>A0A2T7U8R9_9BURK</name>
<sequence>MSIHLPTAYLIAGLLYLVMPLGVWLSLRRQRSATIHWWCIGGVIFGLSLILLGSREQLPDWLTHVVANTFLFLGVALRVIALRHALGRPLHWVWLLAGAVIFALVYEFFHGVLHNEQLRFIWGSGITAALLLHLAWLAFAIDRRDNSPSARWVAAVYLALGLVLAMRSMVVLLNMSQAGALNDDILTMLMVFLGVLSAIVGNIGFMGVFLERLTRQTGQLAMAQARNEESVRLSHQIAQLDRRRSVGEIAASLAHELSQPLTNIYLIAERAHLEVEKAGVQSVGKYLGDIERNTQNAVDILNRIRKFIQSKESQFERVSLNQVVKDIMDLTNDWILKEAVDVSLHLPAQAVWVMGDPVQLSQILMNICRNAIQATQGQAYRHIDLRIWREGNLAHLSIRDNGMGLTPEVLAQVSTAFFSTKSDGLGVGLSISKSIATHHGGSLTISNAPQGGAEVHLILPALA</sequence>
<dbReference type="SMART" id="SM00387">
    <property type="entry name" value="HATPase_c"/>
    <property type="match status" value="1"/>
</dbReference>
<dbReference type="OrthoDB" id="9772100at2"/>
<dbReference type="SUPFAM" id="SSF47384">
    <property type="entry name" value="Homodimeric domain of signal transducing histidine kinase"/>
    <property type="match status" value="1"/>
</dbReference>
<dbReference type="Gene3D" id="3.30.565.10">
    <property type="entry name" value="Histidine kinase-like ATPase, C-terminal domain"/>
    <property type="match status" value="1"/>
</dbReference>